<dbReference type="HOGENOM" id="CLU_647378_0_0_1"/>
<dbReference type="GeneID" id="18924719"/>
<dbReference type="VEuPathDB" id="FungiDB:MELLADRAFT_112547"/>
<keyword evidence="2" id="KW-1185">Reference proteome</keyword>
<proteinExistence type="predicted"/>
<evidence type="ECO:0000313" key="2">
    <source>
        <dbReference type="Proteomes" id="UP000001072"/>
    </source>
</evidence>
<reference evidence="2" key="1">
    <citation type="journal article" date="2011" name="Proc. Natl. Acad. Sci. U.S.A.">
        <title>Obligate biotrophy features unraveled by the genomic analysis of rust fungi.</title>
        <authorList>
            <person name="Duplessis S."/>
            <person name="Cuomo C.A."/>
            <person name="Lin Y.-C."/>
            <person name="Aerts A."/>
            <person name="Tisserant E."/>
            <person name="Veneault-Fourrey C."/>
            <person name="Joly D.L."/>
            <person name="Hacquard S."/>
            <person name="Amselem J."/>
            <person name="Cantarel B.L."/>
            <person name="Chiu R."/>
            <person name="Coutinho P.M."/>
            <person name="Feau N."/>
            <person name="Field M."/>
            <person name="Frey P."/>
            <person name="Gelhaye E."/>
            <person name="Goldberg J."/>
            <person name="Grabherr M.G."/>
            <person name="Kodira C.D."/>
            <person name="Kohler A."/>
            <person name="Kuees U."/>
            <person name="Lindquist E.A."/>
            <person name="Lucas S.M."/>
            <person name="Mago R."/>
            <person name="Mauceli E."/>
            <person name="Morin E."/>
            <person name="Murat C."/>
            <person name="Pangilinan J.L."/>
            <person name="Park R."/>
            <person name="Pearson M."/>
            <person name="Quesneville H."/>
            <person name="Rouhier N."/>
            <person name="Sakthikumar S."/>
            <person name="Salamov A.A."/>
            <person name="Schmutz J."/>
            <person name="Selles B."/>
            <person name="Shapiro H."/>
            <person name="Tanguay P."/>
            <person name="Tuskan G.A."/>
            <person name="Henrissat B."/>
            <person name="Van de Peer Y."/>
            <person name="Rouze P."/>
            <person name="Ellis J.G."/>
            <person name="Dodds P.N."/>
            <person name="Schein J.E."/>
            <person name="Zhong S."/>
            <person name="Hamelin R.C."/>
            <person name="Grigoriev I.V."/>
            <person name="Szabo L.J."/>
            <person name="Martin F."/>
        </authorList>
    </citation>
    <scope>NUCLEOTIDE SEQUENCE [LARGE SCALE GENOMIC DNA]</scope>
    <source>
        <strain evidence="2">98AG31 / pathotype 3-4-7</strain>
    </source>
</reference>
<organism evidence="2">
    <name type="scientific">Melampsora larici-populina (strain 98AG31 / pathotype 3-4-7)</name>
    <name type="common">Poplar leaf rust fungus</name>
    <dbReference type="NCBI Taxonomy" id="747676"/>
    <lineage>
        <taxon>Eukaryota</taxon>
        <taxon>Fungi</taxon>
        <taxon>Dikarya</taxon>
        <taxon>Basidiomycota</taxon>
        <taxon>Pucciniomycotina</taxon>
        <taxon>Pucciniomycetes</taxon>
        <taxon>Pucciniales</taxon>
        <taxon>Melampsoraceae</taxon>
        <taxon>Melampsora</taxon>
    </lineage>
</organism>
<protein>
    <submittedName>
        <fullName evidence="1">Uncharacterized protein</fullName>
    </submittedName>
</protein>
<dbReference type="KEGG" id="mlr:MELLADRAFT_112547"/>
<name>F4S6U5_MELLP</name>
<dbReference type="Proteomes" id="UP000001072">
    <property type="component" value="Unassembled WGS sequence"/>
</dbReference>
<evidence type="ECO:0000313" key="1">
    <source>
        <dbReference type="EMBL" id="EGF99662.1"/>
    </source>
</evidence>
<dbReference type="AlphaFoldDB" id="F4S6U5"/>
<dbReference type="InParanoid" id="F4S6U5"/>
<gene>
    <name evidence="1" type="ORF">MELLADRAFT_112547</name>
</gene>
<accession>F4S6U5</accession>
<sequence>MSQARLGPESPLTSMIPANDTHWGENAQLIVNNPLRRARLITASFMKVLTLSNENPPESSSLLIHHNVEYTGSMLACLHVCPHYLINLPWRLLMTLSRPSQPAALRGTSNDPNGSLSIGVPLQQSTHLNAPTEPGCPQLSIGVRSVPVPATKKKINMRRVASWIEDDNEEDDEETPCKKRDVRTLNEKQAHWDVPETPVRTYDIHPETDFLYGSDVESIDLDDLPASPPPLRYKSSQCPQQLPCVDKIESKVNLESRSDSEDGDQITPSNSFFVSPQSSWMKRRPKRLNKLGHSISLPALHTRHSQSILISPTGSPIFEEEEPGNLVPVRKHKSHFPSIFFALWIYPIIKFFMTITRLSQSALQGLINLVDFLQRVIDSIQLYLEDLDATIDSISLALENLGRLVQREEQRLKNRSQIFQDKKA</sequence>
<dbReference type="EMBL" id="GL883156">
    <property type="protein sequence ID" value="EGF99662.1"/>
    <property type="molecule type" value="Genomic_DNA"/>
</dbReference>
<dbReference type="RefSeq" id="XP_007417118.1">
    <property type="nucleotide sequence ID" value="XM_007417056.1"/>
</dbReference>
<dbReference type="OrthoDB" id="10364254at2759"/>